<sequence length="69" mass="7757">MILIARQDDTLDELIYRHYGQTAGLVELALEYNPKLAVMPRLAMGEVVTMPDIDNSHATISQATVQLWD</sequence>
<proteinExistence type="predicted"/>
<dbReference type="RefSeq" id="WP_042803624.1">
    <property type="nucleotide sequence ID" value="NZ_AVSP01000005.1"/>
</dbReference>
<reference evidence="1 2" key="1">
    <citation type="journal article" date="2014" name="Genome Announc.">
        <title>Genome Sequence of a Presumptive Mannheimia haemolytica Strain with an A1/A6-Cross-Reactive Serotype from a White-Tailed Deer (Odocoileus virginianus).</title>
        <authorList>
            <person name="Lawrence P.K."/>
            <person name="Bey R.F."/>
            <person name="Wiener B."/>
            <person name="Kittichotirat W."/>
            <person name="Bumgarner R.E."/>
        </authorList>
    </citation>
    <scope>NUCLEOTIDE SEQUENCE [LARGE SCALE GENOMIC DNA]</scope>
    <source>
        <strain evidence="1 2">PKL10</strain>
    </source>
</reference>
<dbReference type="EMBL" id="JANJ01000006">
    <property type="protein sequence ID" value="EXI61680.1"/>
    <property type="molecule type" value="Genomic_DNA"/>
</dbReference>
<dbReference type="AlphaFoldDB" id="A0A011NBB1"/>
<dbReference type="OrthoDB" id="8759063at2"/>
<organism evidence="1 2">
    <name type="scientific">Mannheimia granulomatis</name>
    <dbReference type="NCBI Taxonomy" id="85402"/>
    <lineage>
        <taxon>Bacteria</taxon>
        <taxon>Pseudomonadati</taxon>
        <taxon>Pseudomonadota</taxon>
        <taxon>Gammaproteobacteria</taxon>
        <taxon>Pasteurellales</taxon>
        <taxon>Pasteurellaceae</taxon>
        <taxon>Mannheimia</taxon>
    </lineage>
</organism>
<comment type="caution">
    <text evidence="1">The sequence shown here is derived from an EMBL/GenBank/DDBJ whole genome shotgun (WGS) entry which is preliminary data.</text>
</comment>
<name>A0A011NBB1_9PAST</name>
<dbReference type="PATRIC" id="fig|1450449.3.peg.1747"/>
<accession>A0A011NBB1</accession>
<dbReference type="InterPro" id="IPR008861">
    <property type="entry name" value="GpX-like"/>
</dbReference>
<keyword evidence="2" id="KW-1185">Reference proteome</keyword>
<dbReference type="Pfam" id="PF05489">
    <property type="entry name" value="Phage_tail_X"/>
    <property type="match status" value="1"/>
</dbReference>
<evidence type="ECO:0000313" key="1">
    <source>
        <dbReference type="EMBL" id="EXI61680.1"/>
    </source>
</evidence>
<evidence type="ECO:0000313" key="2">
    <source>
        <dbReference type="Proteomes" id="UP000054123"/>
    </source>
</evidence>
<dbReference type="Proteomes" id="UP000054123">
    <property type="component" value="Unassembled WGS sequence"/>
</dbReference>
<gene>
    <name evidence="1" type="ORF">AK33_08815</name>
</gene>
<protein>
    <submittedName>
        <fullName evidence="1">Tail protein</fullName>
    </submittedName>
</protein>